<dbReference type="RefSeq" id="XP_040623619.1">
    <property type="nucleotide sequence ID" value="XM_040777461.1"/>
</dbReference>
<dbReference type="HOGENOM" id="CLU_1635332_0_0_1"/>
<evidence type="ECO:0000256" key="2">
    <source>
        <dbReference type="SAM" id="Phobius"/>
    </source>
</evidence>
<proteinExistence type="predicted"/>
<dbReference type="GeneID" id="63692523"/>
<feature type="region of interest" description="Disordered" evidence="1">
    <location>
        <begin position="129"/>
        <end position="162"/>
    </location>
</feature>
<dbReference type="AlphaFoldDB" id="M5FU31"/>
<keyword evidence="2" id="KW-1133">Transmembrane helix</keyword>
<gene>
    <name evidence="3" type="ORF">DACRYDRAFT_97509</name>
</gene>
<evidence type="ECO:0000256" key="1">
    <source>
        <dbReference type="SAM" id="MobiDB-lite"/>
    </source>
</evidence>
<organism evidence="3 4">
    <name type="scientific">Dacryopinax primogenitus (strain DJM 731)</name>
    <name type="common">Brown rot fungus</name>
    <dbReference type="NCBI Taxonomy" id="1858805"/>
    <lineage>
        <taxon>Eukaryota</taxon>
        <taxon>Fungi</taxon>
        <taxon>Dikarya</taxon>
        <taxon>Basidiomycota</taxon>
        <taxon>Agaricomycotina</taxon>
        <taxon>Dacrymycetes</taxon>
        <taxon>Dacrymycetales</taxon>
        <taxon>Dacrymycetaceae</taxon>
        <taxon>Dacryopinax</taxon>
    </lineage>
</organism>
<evidence type="ECO:0000313" key="4">
    <source>
        <dbReference type="Proteomes" id="UP000030653"/>
    </source>
</evidence>
<accession>M5FU31</accession>
<protein>
    <submittedName>
        <fullName evidence="3">Uncharacterized protein</fullName>
    </submittedName>
</protein>
<feature type="transmembrane region" description="Helical" evidence="2">
    <location>
        <begin position="20"/>
        <end position="40"/>
    </location>
</feature>
<evidence type="ECO:0000313" key="3">
    <source>
        <dbReference type="EMBL" id="EJT96721.1"/>
    </source>
</evidence>
<keyword evidence="2" id="KW-0812">Transmembrane</keyword>
<keyword evidence="4" id="KW-1185">Reference proteome</keyword>
<name>M5FU31_DACPD</name>
<reference evidence="3 4" key="1">
    <citation type="journal article" date="2012" name="Science">
        <title>The Paleozoic origin of enzymatic lignin decomposition reconstructed from 31 fungal genomes.</title>
        <authorList>
            <person name="Floudas D."/>
            <person name="Binder M."/>
            <person name="Riley R."/>
            <person name="Barry K."/>
            <person name="Blanchette R.A."/>
            <person name="Henrissat B."/>
            <person name="Martinez A.T."/>
            <person name="Otillar R."/>
            <person name="Spatafora J.W."/>
            <person name="Yadav J.S."/>
            <person name="Aerts A."/>
            <person name="Benoit I."/>
            <person name="Boyd A."/>
            <person name="Carlson A."/>
            <person name="Copeland A."/>
            <person name="Coutinho P.M."/>
            <person name="de Vries R.P."/>
            <person name="Ferreira P."/>
            <person name="Findley K."/>
            <person name="Foster B."/>
            <person name="Gaskell J."/>
            <person name="Glotzer D."/>
            <person name="Gorecki P."/>
            <person name="Heitman J."/>
            <person name="Hesse C."/>
            <person name="Hori C."/>
            <person name="Igarashi K."/>
            <person name="Jurgens J.A."/>
            <person name="Kallen N."/>
            <person name="Kersten P."/>
            <person name="Kohler A."/>
            <person name="Kuees U."/>
            <person name="Kumar T.K.A."/>
            <person name="Kuo A."/>
            <person name="LaButti K."/>
            <person name="Larrondo L.F."/>
            <person name="Lindquist E."/>
            <person name="Ling A."/>
            <person name="Lombard V."/>
            <person name="Lucas S."/>
            <person name="Lundell T."/>
            <person name="Martin R."/>
            <person name="McLaughlin D.J."/>
            <person name="Morgenstern I."/>
            <person name="Morin E."/>
            <person name="Murat C."/>
            <person name="Nagy L.G."/>
            <person name="Nolan M."/>
            <person name="Ohm R.A."/>
            <person name="Patyshakuliyeva A."/>
            <person name="Rokas A."/>
            <person name="Ruiz-Duenas F.J."/>
            <person name="Sabat G."/>
            <person name="Salamov A."/>
            <person name="Samejima M."/>
            <person name="Schmutz J."/>
            <person name="Slot J.C."/>
            <person name="St John F."/>
            <person name="Stenlid J."/>
            <person name="Sun H."/>
            <person name="Sun S."/>
            <person name="Syed K."/>
            <person name="Tsang A."/>
            <person name="Wiebenga A."/>
            <person name="Young D."/>
            <person name="Pisabarro A."/>
            <person name="Eastwood D.C."/>
            <person name="Martin F."/>
            <person name="Cullen D."/>
            <person name="Grigoriev I.V."/>
            <person name="Hibbett D.S."/>
        </authorList>
    </citation>
    <scope>NUCLEOTIDE SEQUENCE [LARGE SCALE GENOMIC DNA]</scope>
    <source>
        <strain evidence="3 4">DJM-731 SS1</strain>
    </source>
</reference>
<dbReference type="OrthoDB" id="10634214at2759"/>
<dbReference type="Proteomes" id="UP000030653">
    <property type="component" value="Unassembled WGS sequence"/>
</dbReference>
<dbReference type="EMBL" id="JH795881">
    <property type="protein sequence ID" value="EJT96721.1"/>
    <property type="molecule type" value="Genomic_DNA"/>
</dbReference>
<keyword evidence="2" id="KW-0472">Membrane</keyword>
<sequence>MDNRNGTVTTGTDQKRDQTVAIVIVLMAGLSLLVSSLLFVRRYHSRQQMLASRFPSAPFGPPVRQPSYYTSQLEAGGAPPLLLPAQLQLPRVSRWPEGANPETGEQLPEYKVAAKSPVVLTYPEMVYTGTGRAGMGEPPPYDASLGESGREDAGEPSARRGS</sequence>